<keyword evidence="2" id="KW-1185">Reference proteome</keyword>
<protein>
    <recommendedName>
        <fullName evidence="3">GIY-YIG domain-containing protein</fullName>
    </recommendedName>
</protein>
<dbReference type="Proteomes" id="UP000637299">
    <property type="component" value="Unassembled WGS sequence"/>
</dbReference>
<evidence type="ECO:0008006" key="3">
    <source>
        <dbReference type="Google" id="ProtNLM"/>
    </source>
</evidence>
<dbReference type="RefSeq" id="WP_191736965.1">
    <property type="nucleotide sequence ID" value="NZ_JACYFS010000003.1"/>
</dbReference>
<evidence type="ECO:0000313" key="1">
    <source>
        <dbReference type="EMBL" id="MBD8083014.1"/>
    </source>
</evidence>
<gene>
    <name evidence="1" type="ORF">IC610_11360</name>
</gene>
<sequence>MLDSAFDLGEHLELRKLSYNLSNVLWSKWDINEFDLSFGNWQKTKYLNDTNDGLNINISTIPSDRGGLYLFYLNCKTIIGITEMPLYIGRAQFSEHQNLKKRVKEYFLKYSRNDERPKITKMFKYWSADLYLAYYVLNQNEDVVSIEKKLINSLLLPMNDEIPDQETRQAIKAF</sequence>
<proteinExistence type="predicted"/>
<dbReference type="InterPro" id="IPR035901">
    <property type="entry name" value="GIY-YIG_endonuc_sf"/>
</dbReference>
<dbReference type="Gene3D" id="3.40.1440.10">
    <property type="entry name" value="GIY-YIG endonuclease"/>
    <property type="match status" value="1"/>
</dbReference>
<dbReference type="EMBL" id="JACYFS010000003">
    <property type="protein sequence ID" value="MBD8083014.1"/>
    <property type="molecule type" value="Genomic_DNA"/>
</dbReference>
<evidence type="ECO:0000313" key="2">
    <source>
        <dbReference type="Proteomes" id="UP000637299"/>
    </source>
</evidence>
<accession>A0ABR8ZCI1</accession>
<comment type="caution">
    <text evidence="1">The sequence shown here is derived from an EMBL/GenBank/DDBJ whole genome shotgun (WGS) entry which is preliminary data.</text>
</comment>
<organism evidence="1 2">
    <name type="scientific">Chryseobacterium caseinilyticum</name>
    <dbReference type="NCBI Taxonomy" id="2771428"/>
    <lineage>
        <taxon>Bacteria</taxon>
        <taxon>Pseudomonadati</taxon>
        <taxon>Bacteroidota</taxon>
        <taxon>Flavobacteriia</taxon>
        <taxon>Flavobacteriales</taxon>
        <taxon>Weeksellaceae</taxon>
        <taxon>Chryseobacterium group</taxon>
        <taxon>Chryseobacterium</taxon>
    </lineage>
</organism>
<name>A0ABR8ZCI1_9FLAO</name>
<reference evidence="1 2" key="1">
    <citation type="submission" date="2020-09" db="EMBL/GenBank/DDBJ databases">
        <title>Genome seq and assembly of Chryseobacterium sp.</title>
        <authorList>
            <person name="Chhetri G."/>
        </authorList>
    </citation>
    <scope>NUCLEOTIDE SEQUENCE [LARGE SCALE GENOMIC DNA]</scope>
    <source>
        <strain evidence="1 2">GCR10</strain>
    </source>
</reference>